<dbReference type="Pfam" id="PF17919">
    <property type="entry name" value="RT_RNaseH_2"/>
    <property type="match status" value="1"/>
</dbReference>
<feature type="non-terminal residue" evidence="2">
    <location>
        <position position="202"/>
    </location>
</feature>
<proteinExistence type="predicted"/>
<dbReference type="EMBL" id="CAJNOR010017957">
    <property type="protein sequence ID" value="CAF1687981.1"/>
    <property type="molecule type" value="Genomic_DNA"/>
</dbReference>
<dbReference type="InterPro" id="IPR000477">
    <property type="entry name" value="RT_dom"/>
</dbReference>
<dbReference type="Pfam" id="PF00078">
    <property type="entry name" value="RVT_1"/>
    <property type="match status" value="1"/>
</dbReference>
<feature type="domain" description="Reverse transcriptase" evidence="1">
    <location>
        <begin position="1"/>
        <end position="66"/>
    </location>
</feature>
<dbReference type="InterPro" id="IPR043128">
    <property type="entry name" value="Rev_trsase/Diguanyl_cyclase"/>
</dbReference>
<evidence type="ECO:0000313" key="3">
    <source>
        <dbReference type="Proteomes" id="UP000663828"/>
    </source>
</evidence>
<keyword evidence="3" id="KW-1185">Reference proteome</keyword>
<dbReference type="InterPro" id="IPR041577">
    <property type="entry name" value="RT_RNaseH_2"/>
</dbReference>
<dbReference type="PANTHER" id="PTHR33064:SF37">
    <property type="entry name" value="RIBONUCLEASE H"/>
    <property type="match status" value="1"/>
</dbReference>
<gene>
    <name evidence="2" type="ORF">XAT740_LOCUS62646</name>
</gene>
<dbReference type="FunFam" id="3.30.70.270:FF:000020">
    <property type="entry name" value="Transposon Tf2-6 polyprotein-like Protein"/>
    <property type="match status" value="1"/>
</dbReference>
<organism evidence="2 3">
    <name type="scientific">Adineta ricciae</name>
    <name type="common">Rotifer</name>
    <dbReference type="NCBI Taxonomy" id="249248"/>
    <lineage>
        <taxon>Eukaryota</taxon>
        <taxon>Metazoa</taxon>
        <taxon>Spiralia</taxon>
        <taxon>Gnathifera</taxon>
        <taxon>Rotifera</taxon>
        <taxon>Eurotatoria</taxon>
        <taxon>Bdelloidea</taxon>
        <taxon>Adinetida</taxon>
        <taxon>Adinetidae</taxon>
        <taxon>Adineta</taxon>
    </lineage>
</organism>
<name>A0A816HGG5_ADIRI</name>
<dbReference type="PROSITE" id="PS50878">
    <property type="entry name" value="RT_POL"/>
    <property type="match status" value="1"/>
</dbReference>
<accession>A0A816HGG5</accession>
<protein>
    <recommendedName>
        <fullName evidence="1">Reverse transcriptase domain-containing protein</fullName>
    </recommendedName>
</protein>
<sequence length="202" mass="23282">MAEVLSPCRLFTLVYIDDIVVFSRSFEEHVEHIQQLLSILSKYNFQLNPPKCKLFQQKIDYLSHVISEKGFQPNDERTRSIKNLREPSNLVEANKFLGGLSWYRKFIPGFASIAAPIHKVTNLTRENRKNFKWEVPQHEAFLELKQHLVTSPLCLDYSNDDCPIILTTDASKIGIGGTLQQNIHGEMKNLYYHSQVTSSTQN</sequence>
<dbReference type="SUPFAM" id="SSF56672">
    <property type="entry name" value="DNA/RNA polymerases"/>
    <property type="match status" value="1"/>
</dbReference>
<reference evidence="2" key="1">
    <citation type="submission" date="2021-02" db="EMBL/GenBank/DDBJ databases">
        <authorList>
            <person name="Nowell W R."/>
        </authorList>
    </citation>
    <scope>NUCLEOTIDE SEQUENCE</scope>
</reference>
<evidence type="ECO:0000259" key="1">
    <source>
        <dbReference type="PROSITE" id="PS50878"/>
    </source>
</evidence>
<dbReference type="PANTHER" id="PTHR33064">
    <property type="entry name" value="POL PROTEIN"/>
    <property type="match status" value="1"/>
</dbReference>
<dbReference type="Proteomes" id="UP000663828">
    <property type="component" value="Unassembled WGS sequence"/>
</dbReference>
<dbReference type="InterPro" id="IPR043502">
    <property type="entry name" value="DNA/RNA_pol_sf"/>
</dbReference>
<dbReference type="Gene3D" id="3.30.70.270">
    <property type="match status" value="2"/>
</dbReference>
<dbReference type="InterPro" id="IPR051320">
    <property type="entry name" value="Viral_Replic_Matur_Polypro"/>
</dbReference>
<comment type="caution">
    <text evidence="2">The sequence shown here is derived from an EMBL/GenBank/DDBJ whole genome shotgun (WGS) entry which is preliminary data.</text>
</comment>
<dbReference type="AlphaFoldDB" id="A0A816HGG5"/>
<evidence type="ECO:0000313" key="2">
    <source>
        <dbReference type="EMBL" id="CAF1687981.1"/>
    </source>
</evidence>